<dbReference type="SMART" id="SM00360">
    <property type="entry name" value="RRM"/>
    <property type="match status" value="2"/>
</dbReference>
<dbReference type="AlphaFoldDB" id="A0AAV8DVF3"/>
<dbReference type="InterPro" id="IPR001878">
    <property type="entry name" value="Znf_CCHC"/>
</dbReference>
<evidence type="ECO:0000256" key="4">
    <source>
        <dbReference type="SAM" id="MobiDB-lite"/>
    </source>
</evidence>
<accession>A0AAV8DVF3</accession>
<keyword evidence="8" id="KW-1185">Reference proteome</keyword>
<keyword evidence="2" id="KW-0863">Zinc-finger</keyword>
<dbReference type="CDD" id="cd12271">
    <property type="entry name" value="RRM1_PHIP1"/>
    <property type="match status" value="1"/>
</dbReference>
<evidence type="ECO:0000313" key="8">
    <source>
        <dbReference type="Proteomes" id="UP001140206"/>
    </source>
</evidence>
<dbReference type="GO" id="GO:0003723">
    <property type="term" value="F:RNA binding"/>
    <property type="evidence" value="ECO:0007669"/>
    <property type="project" value="UniProtKB-UniRule"/>
</dbReference>
<feature type="compositionally biased region" description="Basic residues" evidence="4">
    <location>
        <begin position="83"/>
        <end position="101"/>
    </location>
</feature>
<dbReference type="GO" id="GO:0008270">
    <property type="term" value="F:zinc ion binding"/>
    <property type="evidence" value="ECO:0007669"/>
    <property type="project" value="UniProtKB-KW"/>
</dbReference>
<proteinExistence type="predicted"/>
<dbReference type="PANTHER" id="PTHR23236:SF24">
    <property type="entry name" value="PHRAGMOPLASTIN INTERACTING PROTEIN 1"/>
    <property type="match status" value="1"/>
</dbReference>
<dbReference type="Pfam" id="PF00076">
    <property type="entry name" value="RRM_1"/>
    <property type="match status" value="2"/>
</dbReference>
<dbReference type="InterPro" id="IPR012677">
    <property type="entry name" value="Nucleotide-bd_a/b_plait_sf"/>
</dbReference>
<sequence>MVLSRKKLKDKLRSLLVVSESKSSASDGKDDIVKQLESVRERLNESKIKRPRPARPKRKKKPEAKREKEEGGAEEKGSSEKKAVKKEKKKKEKKKNKKKKNRKEEASNEEKGKEQEGLEDALIDEKESGYEQKASASNPSINLAQSEEIAKKVYVGGIPYYSTEDDIKSFFEGCGTVTDIDCMTFPETGKFRGIAILTFKTELAAKRAISLDGSDMGGFYLKIQPYKGKGANKPDFSPQIIEGYHRIYIGNLSWDITEDDLRKLFKSCKISTIRFGTDKLTGDFKGYAHVDFQESGSLATALKLDQEVVCGRPVRIRCAVPRKESEAGNNTVKKTSDDNEVVGEEEKWDKAGELVEVHKKQKRRTCYECGTPGHLSSACPNKKTNADSNNATMQQDANKMIKPEAADTPQEGLVRKKQKRQTCYECGIPGHLSSDCPNKKTNTNDNDTSLQLEIQKEDGGNFKEEEEVVDNQGGSVRKKKRRTCYECGTPGHLSTECPNKN</sequence>
<protein>
    <submittedName>
        <fullName evidence="7">RNA-binding protein 39</fullName>
    </submittedName>
</protein>
<dbReference type="Proteomes" id="UP001140206">
    <property type="component" value="Chromosome 3"/>
</dbReference>
<gene>
    <name evidence="7" type="ORF">LUZ62_054972</name>
</gene>
<organism evidence="7 8">
    <name type="scientific">Rhynchospora pubera</name>
    <dbReference type="NCBI Taxonomy" id="906938"/>
    <lineage>
        <taxon>Eukaryota</taxon>
        <taxon>Viridiplantae</taxon>
        <taxon>Streptophyta</taxon>
        <taxon>Embryophyta</taxon>
        <taxon>Tracheophyta</taxon>
        <taxon>Spermatophyta</taxon>
        <taxon>Magnoliopsida</taxon>
        <taxon>Liliopsida</taxon>
        <taxon>Poales</taxon>
        <taxon>Cyperaceae</taxon>
        <taxon>Cyperoideae</taxon>
        <taxon>Rhynchosporeae</taxon>
        <taxon>Rhynchospora</taxon>
    </lineage>
</organism>
<feature type="domain" description="RRM" evidence="5">
    <location>
        <begin position="151"/>
        <end position="228"/>
    </location>
</feature>
<dbReference type="InterPro" id="IPR036875">
    <property type="entry name" value="Znf_CCHC_sf"/>
</dbReference>
<dbReference type="SUPFAM" id="SSF54928">
    <property type="entry name" value="RNA-binding domain, RBD"/>
    <property type="match status" value="2"/>
</dbReference>
<comment type="caution">
    <text evidence="7">The sequence shown here is derived from an EMBL/GenBank/DDBJ whole genome shotgun (WGS) entry which is preliminary data.</text>
</comment>
<evidence type="ECO:0000313" key="7">
    <source>
        <dbReference type="EMBL" id="KAJ4770715.1"/>
    </source>
</evidence>
<feature type="domain" description="CCHC-type" evidence="6">
    <location>
        <begin position="484"/>
        <end position="499"/>
    </location>
</feature>
<keyword evidence="1 3" id="KW-0694">RNA-binding</keyword>
<evidence type="ECO:0000256" key="1">
    <source>
        <dbReference type="ARBA" id="ARBA00022884"/>
    </source>
</evidence>
<keyword evidence="2" id="KW-0479">Metal-binding</keyword>
<feature type="domain" description="CCHC-type" evidence="6">
    <location>
        <begin position="366"/>
        <end position="381"/>
    </location>
</feature>
<feature type="compositionally biased region" description="Basic and acidic residues" evidence="4">
    <location>
        <begin position="64"/>
        <end position="82"/>
    </location>
</feature>
<dbReference type="Gene3D" id="3.30.70.330">
    <property type="match status" value="2"/>
</dbReference>
<dbReference type="InterPro" id="IPR035979">
    <property type="entry name" value="RBD_domain_sf"/>
</dbReference>
<dbReference type="InterPro" id="IPR000504">
    <property type="entry name" value="RRM_dom"/>
</dbReference>
<dbReference type="EMBL" id="JAMFTS010000003">
    <property type="protein sequence ID" value="KAJ4770715.1"/>
    <property type="molecule type" value="Genomic_DNA"/>
</dbReference>
<evidence type="ECO:0000259" key="6">
    <source>
        <dbReference type="PROSITE" id="PS50158"/>
    </source>
</evidence>
<feature type="compositionally biased region" description="Basic residues" evidence="4">
    <location>
        <begin position="49"/>
        <end position="63"/>
    </location>
</feature>
<evidence type="ECO:0000256" key="2">
    <source>
        <dbReference type="PROSITE-ProRule" id="PRU00047"/>
    </source>
</evidence>
<feature type="domain" description="CCHC-type" evidence="6">
    <location>
        <begin position="423"/>
        <end position="438"/>
    </location>
</feature>
<dbReference type="SUPFAM" id="SSF57756">
    <property type="entry name" value="Retrovirus zinc finger-like domains"/>
    <property type="match status" value="3"/>
</dbReference>
<name>A0AAV8DVF3_9POAL</name>
<dbReference type="Pfam" id="PF00098">
    <property type="entry name" value="zf-CCHC"/>
    <property type="match status" value="3"/>
</dbReference>
<feature type="compositionally biased region" description="Basic and acidic residues" evidence="4">
    <location>
        <begin position="102"/>
        <end position="116"/>
    </location>
</feature>
<keyword evidence="2" id="KW-0862">Zinc</keyword>
<evidence type="ECO:0000256" key="3">
    <source>
        <dbReference type="PROSITE-ProRule" id="PRU00176"/>
    </source>
</evidence>
<feature type="region of interest" description="Disordered" evidence="4">
    <location>
        <begin position="41"/>
        <end position="119"/>
    </location>
</feature>
<feature type="domain" description="RRM" evidence="5">
    <location>
        <begin position="245"/>
        <end position="321"/>
    </location>
</feature>
<dbReference type="SMART" id="SM00343">
    <property type="entry name" value="ZnF_C2HC"/>
    <property type="match status" value="3"/>
</dbReference>
<reference evidence="7" key="1">
    <citation type="submission" date="2022-08" db="EMBL/GenBank/DDBJ databases">
        <authorList>
            <person name="Marques A."/>
        </authorList>
    </citation>
    <scope>NUCLEOTIDE SEQUENCE</scope>
    <source>
        <strain evidence="7">RhyPub2mFocal</strain>
        <tissue evidence="7">Leaves</tissue>
    </source>
</reference>
<dbReference type="Gene3D" id="4.10.60.10">
    <property type="entry name" value="Zinc finger, CCHC-type"/>
    <property type="match status" value="3"/>
</dbReference>
<dbReference type="PANTHER" id="PTHR23236">
    <property type="entry name" value="EUKARYOTIC TRANSLATION INITIATION FACTOR 4B/4H"/>
    <property type="match status" value="1"/>
</dbReference>
<dbReference type="PROSITE" id="PS50102">
    <property type="entry name" value="RRM"/>
    <property type="match status" value="2"/>
</dbReference>
<evidence type="ECO:0000259" key="5">
    <source>
        <dbReference type="PROSITE" id="PS50102"/>
    </source>
</evidence>
<dbReference type="InterPro" id="IPR034361">
    <property type="entry name" value="PHIP1_RRM1"/>
</dbReference>
<dbReference type="PROSITE" id="PS50158">
    <property type="entry name" value="ZF_CCHC"/>
    <property type="match status" value="3"/>
</dbReference>